<reference evidence="3" key="1">
    <citation type="journal article" date="2018" name="Nat. Microbiol.">
        <title>Leveraging single-cell genomics to expand the fungal tree of life.</title>
        <authorList>
            <person name="Ahrendt S.R."/>
            <person name="Quandt C.A."/>
            <person name="Ciobanu D."/>
            <person name="Clum A."/>
            <person name="Salamov A."/>
            <person name="Andreopoulos B."/>
            <person name="Cheng J.F."/>
            <person name="Woyke T."/>
            <person name="Pelin A."/>
            <person name="Henrissat B."/>
            <person name="Reynolds N.K."/>
            <person name="Benny G.L."/>
            <person name="Smith M.E."/>
            <person name="James T.Y."/>
            <person name="Grigoriev I.V."/>
        </authorList>
    </citation>
    <scope>NUCLEOTIDE SEQUENCE [LARGE SCALE GENOMIC DNA]</scope>
</reference>
<dbReference type="Pfam" id="PF12146">
    <property type="entry name" value="Hydrolase_4"/>
    <property type="match status" value="1"/>
</dbReference>
<evidence type="ECO:0000259" key="1">
    <source>
        <dbReference type="Pfam" id="PF12146"/>
    </source>
</evidence>
<keyword evidence="3" id="KW-1185">Reference proteome</keyword>
<sequence>MKSALPKLTLNNATGQRLVGVFEGHGEPLVDGQLPDGRGRHIAILAHGVGVTKNYCFFPTLAKRLPCASVRFDFRGAGESDGKFTYDGYSSDADDIKTIIAHLRSRNWKPLALMGHSRGANDILLYAQNNPYDVRFVVNISGRYLLRYLLNDFESQMNLLKDQ</sequence>
<dbReference type="InterPro" id="IPR022742">
    <property type="entry name" value="Hydrolase_4"/>
</dbReference>
<evidence type="ECO:0000313" key="2">
    <source>
        <dbReference type="EMBL" id="RKO83036.1"/>
    </source>
</evidence>
<gene>
    <name evidence="2" type="ORF">BDK51DRAFT_28868</name>
</gene>
<feature type="non-terminal residue" evidence="2">
    <location>
        <position position="163"/>
    </location>
</feature>
<dbReference type="EMBL" id="ML001750">
    <property type="protein sequence ID" value="RKO83036.1"/>
    <property type="molecule type" value="Genomic_DNA"/>
</dbReference>
<dbReference type="InterPro" id="IPR029058">
    <property type="entry name" value="AB_hydrolase_fold"/>
</dbReference>
<dbReference type="GO" id="GO:0016787">
    <property type="term" value="F:hydrolase activity"/>
    <property type="evidence" value="ECO:0007669"/>
    <property type="project" value="UniProtKB-KW"/>
</dbReference>
<dbReference type="Proteomes" id="UP000269721">
    <property type="component" value="Unassembled WGS sequence"/>
</dbReference>
<dbReference type="Gene3D" id="3.40.50.1820">
    <property type="entry name" value="alpha/beta hydrolase"/>
    <property type="match status" value="1"/>
</dbReference>
<name>A0A4P9VZ09_9FUNG</name>
<dbReference type="SUPFAM" id="SSF53474">
    <property type="entry name" value="alpha/beta-Hydrolases"/>
    <property type="match status" value="1"/>
</dbReference>
<dbReference type="OrthoDB" id="9988524at2759"/>
<dbReference type="PANTHER" id="PTHR42886">
    <property type="entry name" value="RE40534P-RELATED"/>
    <property type="match status" value="1"/>
</dbReference>
<protein>
    <submittedName>
        <fullName evidence="2">Alpha/Beta hydrolase protein</fullName>
    </submittedName>
</protein>
<accession>A0A4P9VZ09</accession>
<dbReference type="PANTHER" id="PTHR42886:SF53">
    <property type="entry name" value="ALPHA_BETA-HYDROLASES SUPERFAMILY PROTEIN"/>
    <property type="match status" value="1"/>
</dbReference>
<organism evidence="2 3">
    <name type="scientific">Blyttiomyces helicus</name>
    <dbReference type="NCBI Taxonomy" id="388810"/>
    <lineage>
        <taxon>Eukaryota</taxon>
        <taxon>Fungi</taxon>
        <taxon>Fungi incertae sedis</taxon>
        <taxon>Chytridiomycota</taxon>
        <taxon>Chytridiomycota incertae sedis</taxon>
        <taxon>Chytridiomycetes</taxon>
        <taxon>Chytridiomycetes incertae sedis</taxon>
        <taxon>Blyttiomyces</taxon>
    </lineage>
</organism>
<proteinExistence type="predicted"/>
<feature type="domain" description="Serine aminopeptidase S33" evidence="1">
    <location>
        <begin position="54"/>
        <end position="141"/>
    </location>
</feature>
<evidence type="ECO:0000313" key="3">
    <source>
        <dbReference type="Proteomes" id="UP000269721"/>
    </source>
</evidence>
<keyword evidence="2" id="KW-0378">Hydrolase</keyword>
<dbReference type="AlphaFoldDB" id="A0A4P9VZ09"/>